<name>A0ACC0C3W1_CATRO</name>
<dbReference type="EMBL" id="CM044701">
    <property type="protein sequence ID" value="KAI5679529.1"/>
    <property type="molecule type" value="Genomic_DNA"/>
</dbReference>
<accession>A0ACC0C3W1</accession>
<organism evidence="1 2">
    <name type="scientific">Catharanthus roseus</name>
    <name type="common">Madagascar periwinkle</name>
    <name type="synonym">Vinca rosea</name>
    <dbReference type="NCBI Taxonomy" id="4058"/>
    <lineage>
        <taxon>Eukaryota</taxon>
        <taxon>Viridiplantae</taxon>
        <taxon>Streptophyta</taxon>
        <taxon>Embryophyta</taxon>
        <taxon>Tracheophyta</taxon>
        <taxon>Spermatophyta</taxon>
        <taxon>Magnoliopsida</taxon>
        <taxon>eudicotyledons</taxon>
        <taxon>Gunneridae</taxon>
        <taxon>Pentapetalae</taxon>
        <taxon>asterids</taxon>
        <taxon>lamiids</taxon>
        <taxon>Gentianales</taxon>
        <taxon>Apocynaceae</taxon>
        <taxon>Rauvolfioideae</taxon>
        <taxon>Vinceae</taxon>
        <taxon>Catharanthinae</taxon>
        <taxon>Catharanthus</taxon>
    </lineage>
</organism>
<proteinExistence type="predicted"/>
<evidence type="ECO:0000313" key="2">
    <source>
        <dbReference type="Proteomes" id="UP001060085"/>
    </source>
</evidence>
<comment type="caution">
    <text evidence="1">The sequence shown here is derived from an EMBL/GenBank/DDBJ whole genome shotgun (WGS) entry which is preliminary data.</text>
</comment>
<reference evidence="2" key="1">
    <citation type="journal article" date="2023" name="Nat. Plants">
        <title>Single-cell RNA sequencing provides a high-resolution roadmap for understanding the multicellular compartmentation of specialized metabolism.</title>
        <authorList>
            <person name="Sun S."/>
            <person name="Shen X."/>
            <person name="Li Y."/>
            <person name="Li Y."/>
            <person name="Wang S."/>
            <person name="Li R."/>
            <person name="Zhang H."/>
            <person name="Shen G."/>
            <person name="Guo B."/>
            <person name="Wei J."/>
            <person name="Xu J."/>
            <person name="St-Pierre B."/>
            <person name="Chen S."/>
            <person name="Sun C."/>
        </authorList>
    </citation>
    <scope>NUCLEOTIDE SEQUENCE [LARGE SCALE GENOMIC DNA]</scope>
</reference>
<dbReference type="Proteomes" id="UP001060085">
    <property type="component" value="Linkage Group LG01"/>
</dbReference>
<gene>
    <name evidence="1" type="ORF">M9H77_00756</name>
</gene>
<protein>
    <submittedName>
        <fullName evidence="1">Uncharacterized protein</fullName>
    </submittedName>
</protein>
<evidence type="ECO:0000313" key="1">
    <source>
        <dbReference type="EMBL" id="KAI5679529.1"/>
    </source>
</evidence>
<sequence length="439" mass="48253">MGSIEMRSSQEKVDLDSDEEIPFSSSPSSNKMQSMHCEASSISSPTHISHPWVIRKMRRISVFRSIYIVVIKAKINILLPFGPLAILLHYITEKHGWVFFFSLLGIVPLAERLGYVTEQLAVYTGPTVGGLLNATFGNATEMIISIYALKNGMIRVVQQSLLGSVLSNMLLVLGCAFLCGGIVHHQKVQEFNKATALVNSGLLLMAVMGLLFPAVLHFTHSELHPLKSEMALSRFSSCVMLVAYASYLFFQLKSQSSLYSSIDETTGNDAEDYDEDEVPEITQWEAIGWLAILTLWISVLSGYLVDAIQGASDAMNMPVAFISVILLPIVGNAAEHASAIMFAMKDKLDITLGVAIGSSTQISMFVIPFCVVVGWIMGQPMDLNFQLFETATLFITVLVVAFMLQEGTSNYFKGLMLILCYLIVAASFFVHVDPSNDDN</sequence>
<keyword evidence="2" id="KW-1185">Reference proteome</keyword>